<organism evidence="3">
    <name type="scientific">mine drainage metagenome</name>
    <dbReference type="NCBI Taxonomy" id="410659"/>
    <lineage>
        <taxon>unclassified sequences</taxon>
        <taxon>metagenomes</taxon>
        <taxon>ecological metagenomes</taxon>
    </lineage>
</organism>
<dbReference type="Pfam" id="PF13174">
    <property type="entry name" value="TPR_6"/>
    <property type="match status" value="1"/>
</dbReference>
<dbReference type="InterPro" id="IPR011990">
    <property type="entry name" value="TPR-like_helical_dom_sf"/>
</dbReference>
<reference evidence="3" key="1">
    <citation type="submission" date="2016-10" db="EMBL/GenBank/DDBJ databases">
        <title>Sequence of Gallionella enrichment culture.</title>
        <authorList>
            <person name="Poehlein A."/>
            <person name="Muehling M."/>
            <person name="Daniel R."/>
        </authorList>
    </citation>
    <scope>NUCLEOTIDE SEQUENCE</scope>
</reference>
<accession>A0A1J5TD56</accession>
<proteinExistence type="predicted"/>
<dbReference type="Gene3D" id="1.25.40.10">
    <property type="entry name" value="Tetratricopeptide repeat domain"/>
    <property type="match status" value="1"/>
</dbReference>
<dbReference type="PROSITE" id="PS50005">
    <property type="entry name" value="TPR"/>
    <property type="match status" value="2"/>
</dbReference>
<sequence length="282" mass="30783">MIRHVAAFLAASVCLFGFGIPEASRLIAAKRVPEARVVLERYLADHPRNVDALVQLGSCDELMQDWPAAVDAFGKAVALSPRRADVQFAYGKSCLRVARDRKSLTLLHRGREALQEAIRLNPRLVGPHEVLVAFYSSAPWFVGGSMEKARAEADALARIDPDRGLVARVLLCEKQGDTVQAYSLCHDARTLRPGDYTAAYELGRIVAKTGLHLDEGAQALESCLRLSRGRPHADVAGIHLYLGLIRKAQGRLDEARASFREGLALSPGDTRLTRALAALESK</sequence>
<dbReference type="SUPFAM" id="SSF48452">
    <property type="entry name" value="TPR-like"/>
    <property type="match status" value="1"/>
</dbReference>
<keyword evidence="1" id="KW-0677">Repeat</keyword>
<dbReference type="InterPro" id="IPR051012">
    <property type="entry name" value="CellSynth/LPSAsmb/PSIAsmb"/>
</dbReference>
<evidence type="ECO:0000256" key="1">
    <source>
        <dbReference type="ARBA" id="ARBA00022737"/>
    </source>
</evidence>
<comment type="caution">
    <text evidence="3">The sequence shown here is derived from an EMBL/GenBank/DDBJ whole genome shotgun (WGS) entry which is preliminary data.</text>
</comment>
<dbReference type="PANTHER" id="PTHR45586">
    <property type="entry name" value="TPR REPEAT-CONTAINING PROTEIN PA4667"/>
    <property type="match status" value="1"/>
</dbReference>
<name>A0A1J5TD56_9ZZZZ</name>
<keyword evidence="2" id="KW-0802">TPR repeat</keyword>
<gene>
    <name evidence="3" type="ORF">GALL_12080</name>
</gene>
<dbReference type="InterPro" id="IPR013105">
    <property type="entry name" value="TPR_2"/>
</dbReference>
<protein>
    <submittedName>
        <fullName evidence="3">Tetratricopeptide repeat protein</fullName>
    </submittedName>
</protein>
<evidence type="ECO:0000256" key="2">
    <source>
        <dbReference type="ARBA" id="ARBA00022803"/>
    </source>
</evidence>
<dbReference type="AlphaFoldDB" id="A0A1J5TD56"/>
<dbReference type="Pfam" id="PF07719">
    <property type="entry name" value="TPR_2"/>
    <property type="match status" value="1"/>
</dbReference>
<dbReference type="EMBL" id="MLJW01000002">
    <property type="protein sequence ID" value="OIR18866.1"/>
    <property type="molecule type" value="Genomic_DNA"/>
</dbReference>
<evidence type="ECO:0000313" key="3">
    <source>
        <dbReference type="EMBL" id="OIR18866.1"/>
    </source>
</evidence>
<dbReference type="SMART" id="SM00028">
    <property type="entry name" value="TPR"/>
    <property type="match status" value="2"/>
</dbReference>
<dbReference type="PANTHER" id="PTHR45586:SF1">
    <property type="entry name" value="LIPOPOLYSACCHARIDE ASSEMBLY PROTEIN B"/>
    <property type="match status" value="1"/>
</dbReference>
<dbReference type="InterPro" id="IPR019734">
    <property type="entry name" value="TPR_rpt"/>
</dbReference>